<dbReference type="AlphaFoldDB" id="A0AAV7C5N7"/>
<evidence type="ECO:0000313" key="1">
    <source>
        <dbReference type="EMBL" id="KAG8580302.1"/>
    </source>
</evidence>
<comment type="caution">
    <text evidence="1">The sequence shown here is derived from an EMBL/GenBank/DDBJ whole genome shotgun (WGS) entry which is preliminary data.</text>
</comment>
<organism evidence="1 2">
    <name type="scientific">Engystomops pustulosus</name>
    <name type="common">Tungara frog</name>
    <name type="synonym">Physalaemus pustulosus</name>
    <dbReference type="NCBI Taxonomy" id="76066"/>
    <lineage>
        <taxon>Eukaryota</taxon>
        <taxon>Metazoa</taxon>
        <taxon>Chordata</taxon>
        <taxon>Craniata</taxon>
        <taxon>Vertebrata</taxon>
        <taxon>Euteleostomi</taxon>
        <taxon>Amphibia</taxon>
        <taxon>Batrachia</taxon>
        <taxon>Anura</taxon>
        <taxon>Neobatrachia</taxon>
        <taxon>Hyloidea</taxon>
        <taxon>Leptodactylidae</taxon>
        <taxon>Leiuperinae</taxon>
        <taxon>Engystomops</taxon>
    </lineage>
</organism>
<dbReference type="Proteomes" id="UP000824782">
    <property type="component" value="Unassembled WGS sequence"/>
</dbReference>
<protein>
    <submittedName>
        <fullName evidence="1">Uncharacterized protein</fullName>
    </submittedName>
</protein>
<keyword evidence="2" id="KW-1185">Reference proteome</keyword>
<accession>A0AAV7C5N7</accession>
<name>A0AAV7C5N7_ENGPU</name>
<sequence length="78" mass="8649">MNMERTKCFNVSYKVMSLCALLCVLICWSTLPSLMSISPGLELSLLLRSGGFLEALVHPLSCDQATITFRIQEHGCNI</sequence>
<reference evidence="1" key="1">
    <citation type="thesis" date="2020" institute="ProQuest LLC" country="789 East Eisenhower Parkway, Ann Arbor, MI, USA">
        <title>Comparative Genomics and Chromosome Evolution.</title>
        <authorList>
            <person name="Mudd A.B."/>
        </authorList>
    </citation>
    <scope>NUCLEOTIDE SEQUENCE</scope>
    <source>
        <strain evidence="1">237g6f4</strain>
        <tissue evidence="1">Blood</tissue>
    </source>
</reference>
<dbReference type="EMBL" id="WNYA01000003">
    <property type="protein sequence ID" value="KAG8580302.1"/>
    <property type="molecule type" value="Genomic_DNA"/>
</dbReference>
<proteinExistence type="predicted"/>
<evidence type="ECO:0000313" key="2">
    <source>
        <dbReference type="Proteomes" id="UP000824782"/>
    </source>
</evidence>
<gene>
    <name evidence="1" type="ORF">GDO81_007235</name>
</gene>